<dbReference type="GO" id="GO:0031418">
    <property type="term" value="F:L-ascorbic acid binding"/>
    <property type="evidence" value="ECO:0007669"/>
    <property type="project" value="UniProtKB-KW"/>
</dbReference>
<dbReference type="GO" id="GO:0006879">
    <property type="term" value="P:intracellular iron ion homeostasis"/>
    <property type="evidence" value="ECO:0007669"/>
    <property type="project" value="TreeGrafter"/>
</dbReference>
<evidence type="ECO:0000256" key="2">
    <source>
        <dbReference type="ARBA" id="ARBA00022723"/>
    </source>
</evidence>
<evidence type="ECO:0000256" key="3">
    <source>
        <dbReference type="ARBA" id="ARBA00022896"/>
    </source>
</evidence>
<evidence type="ECO:0000256" key="7">
    <source>
        <dbReference type="HAMAP-Rule" id="MF_00657"/>
    </source>
</evidence>
<dbReference type="SMART" id="SM00702">
    <property type="entry name" value="P4Hc"/>
    <property type="match status" value="1"/>
</dbReference>
<feature type="binding site" evidence="7">
    <location>
        <position position="159"/>
    </location>
    <ligand>
        <name>Fe cation</name>
        <dbReference type="ChEBI" id="CHEBI:24875"/>
    </ligand>
</feature>
<dbReference type="InterPro" id="IPR006620">
    <property type="entry name" value="Pro_4_hyd_alph"/>
</dbReference>
<evidence type="ECO:0000313" key="9">
    <source>
        <dbReference type="EMBL" id="OQS34881.1"/>
    </source>
</evidence>
<feature type="binding site" evidence="7">
    <location>
        <position position="169"/>
    </location>
    <ligand>
        <name>2-oxoglutarate</name>
        <dbReference type="ChEBI" id="CHEBI:16810"/>
    </ligand>
</feature>
<dbReference type="InterPro" id="IPR023550">
    <property type="entry name" value="PKHD_hydroxylase"/>
</dbReference>
<gene>
    <name evidence="9" type="ORF">B0T45_18320</name>
</gene>
<dbReference type="NCBIfam" id="NF003974">
    <property type="entry name" value="PRK05467.1-3"/>
    <property type="match status" value="1"/>
</dbReference>
<keyword evidence="2 7" id="KW-0479">Metal-binding</keyword>
<proteinExistence type="inferred from homology"/>
<feature type="domain" description="Fe2OG dioxygenase" evidence="8">
    <location>
        <begin position="78"/>
        <end position="178"/>
    </location>
</feature>
<dbReference type="GO" id="GO:0006974">
    <property type="term" value="P:DNA damage response"/>
    <property type="evidence" value="ECO:0007669"/>
    <property type="project" value="TreeGrafter"/>
</dbReference>
<evidence type="ECO:0000256" key="1">
    <source>
        <dbReference type="ARBA" id="ARBA00001961"/>
    </source>
</evidence>
<dbReference type="Pfam" id="PF18331">
    <property type="entry name" value="PKHD_C"/>
    <property type="match status" value="1"/>
</dbReference>
<feature type="binding site" evidence="7">
    <location>
        <position position="96"/>
    </location>
    <ligand>
        <name>Fe cation</name>
        <dbReference type="ChEBI" id="CHEBI:24875"/>
    </ligand>
</feature>
<dbReference type="RefSeq" id="WP_043593317.1">
    <property type="nucleotide sequence ID" value="NZ_JBBIGS010000055.1"/>
</dbReference>
<evidence type="ECO:0000256" key="5">
    <source>
        <dbReference type="ARBA" id="ARBA00023002"/>
    </source>
</evidence>
<evidence type="ECO:0000259" key="8">
    <source>
        <dbReference type="PROSITE" id="PS51471"/>
    </source>
</evidence>
<dbReference type="HAMAP" id="MF_00657">
    <property type="entry name" value="Hydroxyl_YbiX"/>
    <property type="match status" value="1"/>
</dbReference>
<accession>A0A1W0CJH4</accession>
<dbReference type="Proteomes" id="UP000192721">
    <property type="component" value="Unassembled WGS sequence"/>
</dbReference>
<dbReference type="GO" id="GO:0016706">
    <property type="term" value="F:2-oxoglutarate-dependent dioxygenase activity"/>
    <property type="evidence" value="ECO:0007669"/>
    <property type="project" value="UniProtKB-UniRule"/>
</dbReference>
<keyword evidence="3 7" id="KW-0847">Vitamin C</keyword>
<dbReference type="Pfam" id="PF13640">
    <property type="entry name" value="2OG-FeII_Oxy_3"/>
    <property type="match status" value="1"/>
</dbReference>
<protein>
    <submittedName>
        <fullName evidence="9">PKHD-type hydroxylase</fullName>
    </submittedName>
</protein>
<dbReference type="NCBIfam" id="NF003975">
    <property type="entry name" value="PRK05467.1-4"/>
    <property type="match status" value="1"/>
</dbReference>
<dbReference type="EMBL" id="MUKV01000030">
    <property type="protein sequence ID" value="OQS34881.1"/>
    <property type="molecule type" value="Genomic_DNA"/>
</dbReference>
<dbReference type="InterPro" id="IPR044862">
    <property type="entry name" value="Pro_4_hyd_alph_FE2OG_OXY"/>
</dbReference>
<dbReference type="PANTHER" id="PTHR41536:SF1">
    <property type="entry name" value="PKHD-TYPE HYDROXYLASE YBIX"/>
    <property type="match status" value="1"/>
</dbReference>
<name>A0A1W0CJH4_9NEIS</name>
<dbReference type="InterPro" id="IPR005123">
    <property type="entry name" value="Oxoglu/Fe-dep_dioxygenase_dom"/>
</dbReference>
<dbReference type="Gene3D" id="2.60.120.620">
    <property type="entry name" value="q2cbj1_9rhob like domain"/>
    <property type="match status" value="1"/>
</dbReference>
<keyword evidence="5 7" id="KW-0560">Oxidoreductase</keyword>
<comment type="cofactor">
    <cofactor evidence="7">
        <name>Fe(2+)</name>
        <dbReference type="ChEBI" id="CHEBI:29033"/>
    </cofactor>
    <text evidence="7">Binds 1 Fe(2+) ion per subunit.</text>
</comment>
<dbReference type="Gene3D" id="4.10.860.20">
    <property type="entry name" value="Rabenosyn, Rab binding domain"/>
    <property type="match status" value="1"/>
</dbReference>
<comment type="caution">
    <text evidence="9">The sequence shown here is derived from an EMBL/GenBank/DDBJ whole genome shotgun (WGS) entry which is preliminary data.</text>
</comment>
<dbReference type="InterPro" id="IPR041097">
    <property type="entry name" value="PKHD_C"/>
</dbReference>
<dbReference type="PROSITE" id="PS51471">
    <property type="entry name" value="FE2OG_OXY"/>
    <property type="match status" value="1"/>
</dbReference>
<dbReference type="AlphaFoldDB" id="A0A1W0CJH4"/>
<keyword evidence="4 7" id="KW-0223">Dioxygenase</keyword>
<comment type="cofactor">
    <cofactor evidence="1 7">
        <name>L-ascorbate</name>
        <dbReference type="ChEBI" id="CHEBI:38290"/>
    </cofactor>
</comment>
<evidence type="ECO:0000256" key="4">
    <source>
        <dbReference type="ARBA" id="ARBA00022964"/>
    </source>
</evidence>
<dbReference type="GO" id="GO:0005506">
    <property type="term" value="F:iron ion binding"/>
    <property type="evidence" value="ECO:0007669"/>
    <property type="project" value="UniProtKB-UniRule"/>
</dbReference>
<dbReference type="PANTHER" id="PTHR41536">
    <property type="entry name" value="PKHD-TYPE HYDROXYLASE YBIX"/>
    <property type="match status" value="1"/>
</dbReference>
<keyword evidence="6 7" id="KW-0408">Iron</keyword>
<organism evidence="9 10">
    <name type="scientific">Chromobacterium haemolyticum</name>
    <dbReference type="NCBI Taxonomy" id="394935"/>
    <lineage>
        <taxon>Bacteria</taxon>
        <taxon>Pseudomonadati</taxon>
        <taxon>Pseudomonadota</taxon>
        <taxon>Betaproteobacteria</taxon>
        <taxon>Neisseriales</taxon>
        <taxon>Chromobacteriaceae</taxon>
        <taxon>Chromobacterium</taxon>
    </lineage>
</organism>
<reference evidence="9 10" key="1">
    <citation type="submission" date="2017-02" db="EMBL/GenBank/DDBJ databases">
        <title>Chromobacterium haemolyticum H5244.</title>
        <authorList>
            <person name="Gulvik C.A."/>
        </authorList>
    </citation>
    <scope>NUCLEOTIDE SEQUENCE [LARGE SCALE GENOMIC DNA]</scope>
    <source>
        <strain evidence="9 10">H5244</strain>
    </source>
</reference>
<evidence type="ECO:0000256" key="6">
    <source>
        <dbReference type="ARBA" id="ARBA00023004"/>
    </source>
</evidence>
<sequence length="226" mass="25031">MLLHIPAVLSAEELALGRELLARADWADGRITAGKQSAQVKRNLQLPQQLPEAQQLQAMVEGALQRNGLFFSAALPAKIFPPLFNCYQAGMDFGNHVDNAVRRHPFDGGWVRTDVSCTLFFSRPDEYEGGELVIEDTYGSHSVKLDAGDMVLYPSTSLHRVEPVTAGARLASFFWVQSMISDDGKRRLLFDMDAAISSLRLQLGDNEALVALTANYHNLLRMWASP</sequence>
<evidence type="ECO:0000313" key="10">
    <source>
        <dbReference type="Proteomes" id="UP000192721"/>
    </source>
</evidence>
<feature type="binding site" evidence="7">
    <location>
        <position position="98"/>
    </location>
    <ligand>
        <name>Fe cation</name>
        <dbReference type="ChEBI" id="CHEBI:24875"/>
    </ligand>
</feature>